<dbReference type="InterPro" id="IPR037883">
    <property type="entry name" value="Knr4/Smi1-like_sf"/>
</dbReference>
<dbReference type="SMART" id="SM00860">
    <property type="entry name" value="SMI1_KNR4"/>
    <property type="match status" value="1"/>
</dbReference>
<organism evidence="2 3">
    <name type="scientific">Candidatus Scalindua rubra</name>
    <dbReference type="NCBI Taxonomy" id="1872076"/>
    <lineage>
        <taxon>Bacteria</taxon>
        <taxon>Pseudomonadati</taxon>
        <taxon>Planctomycetota</taxon>
        <taxon>Candidatus Brocadiia</taxon>
        <taxon>Candidatus Brocadiales</taxon>
        <taxon>Candidatus Scalinduaceae</taxon>
        <taxon>Candidatus Scalindua</taxon>
    </lineage>
</organism>
<gene>
    <name evidence="2" type="ORF">SCARUB_04040</name>
</gene>
<accession>A0A1E3X5G4</accession>
<dbReference type="Gene3D" id="3.40.1580.10">
    <property type="entry name" value="SMI1/KNR4-like"/>
    <property type="match status" value="1"/>
</dbReference>
<sequence length="129" mass="15164">MNTKWKYVESFDKELLTNIEEYFNIKLPEDYKKLLETCNRGKPEKEQFDVSSRKKCVLDYLIDLNDVIKTSKRIKKPKIIPIGNDPFGNVIGFKIGDTGKIECLVFWDHETKSETIIAKTFSDFLKMLY</sequence>
<dbReference type="InterPro" id="IPR018958">
    <property type="entry name" value="Knr4/Smi1-like_dom"/>
</dbReference>
<dbReference type="AlphaFoldDB" id="A0A1E3X5G4"/>
<proteinExistence type="predicted"/>
<dbReference type="EMBL" id="MAYW01000169">
    <property type="protein sequence ID" value="ODS30855.1"/>
    <property type="molecule type" value="Genomic_DNA"/>
</dbReference>
<protein>
    <submittedName>
        <fullName evidence="2">SMI1 / KNR4 family protein</fullName>
    </submittedName>
</protein>
<dbReference type="Pfam" id="PF14568">
    <property type="entry name" value="SUKH_6"/>
    <property type="match status" value="1"/>
</dbReference>
<evidence type="ECO:0000259" key="1">
    <source>
        <dbReference type="SMART" id="SM00860"/>
    </source>
</evidence>
<dbReference type="SUPFAM" id="SSF160631">
    <property type="entry name" value="SMI1/KNR4-like"/>
    <property type="match status" value="1"/>
</dbReference>
<feature type="domain" description="Knr4/Smi1-like" evidence="1">
    <location>
        <begin position="10"/>
        <end position="127"/>
    </location>
</feature>
<reference evidence="2 3" key="1">
    <citation type="submission" date="2016-07" db="EMBL/GenBank/DDBJ databases">
        <title>Draft genome of Scalindua rubra, obtained from a brine-seawater interface in the Red Sea, sheds light on salt adaptation in anammox bacteria.</title>
        <authorList>
            <person name="Speth D.R."/>
            <person name="Lagkouvardos I."/>
            <person name="Wang Y."/>
            <person name="Qian P.-Y."/>
            <person name="Dutilh B.E."/>
            <person name="Jetten M.S."/>
        </authorList>
    </citation>
    <scope>NUCLEOTIDE SEQUENCE [LARGE SCALE GENOMIC DNA]</scope>
    <source>
        <strain evidence="2">BSI-1</strain>
    </source>
</reference>
<dbReference type="Proteomes" id="UP000094056">
    <property type="component" value="Unassembled WGS sequence"/>
</dbReference>
<evidence type="ECO:0000313" key="2">
    <source>
        <dbReference type="EMBL" id="ODS30855.1"/>
    </source>
</evidence>
<name>A0A1E3X5G4_9BACT</name>
<evidence type="ECO:0000313" key="3">
    <source>
        <dbReference type="Proteomes" id="UP000094056"/>
    </source>
</evidence>
<comment type="caution">
    <text evidence="2">The sequence shown here is derived from an EMBL/GenBank/DDBJ whole genome shotgun (WGS) entry which is preliminary data.</text>
</comment>